<feature type="compositionally biased region" description="Polar residues" evidence="1">
    <location>
        <begin position="166"/>
        <end position="177"/>
    </location>
</feature>
<feature type="region of interest" description="Disordered" evidence="1">
    <location>
        <begin position="1"/>
        <end position="71"/>
    </location>
</feature>
<organism evidence="2 3">
    <name type="scientific">Xylaria bambusicola</name>
    <dbReference type="NCBI Taxonomy" id="326684"/>
    <lineage>
        <taxon>Eukaryota</taxon>
        <taxon>Fungi</taxon>
        <taxon>Dikarya</taxon>
        <taxon>Ascomycota</taxon>
        <taxon>Pezizomycotina</taxon>
        <taxon>Sordariomycetes</taxon>
        <taxon>Xylariomycetidae</taxon>
        <taxon>Xylariales</taxon>
        <taxon>Xylariaceae</taxon>
        <taxon>Xylaria</taxon>
    </lineage>
</organism>
<feature type="region of interest" description="Disordered" evidence="1">
    <location>
        <begin position="95"/>
        <end position="192"/>
    </location>
</feature>
<dbReference type="AlphaFoldDB" id="A0AAN7ULZ9"/>
<evidence type="ECO:0000313" key="3">
    <source>
        <dbReference type="Proteomes" id="UP001305414"/>
    </source>
</evidence>
<accession>A0AAN7ULZ9</accession>
<gene>
    <name evidence="2" type="ORF">RRF57_003566</name>
</gene>
<evidence type="ECO:0000256" key="1">
    <source>
        <dbReference type="SAM" id="MobiDB-lite"/>
    </source>
</evidence>
<feature type="compositionally biased region" description="Basic and acidic residues" evidence="1">
    <location>
        <begin position="7"/>
        <end position="31"/>
    </location>
</feature>
<name>A0AAN7ULZ9_9PEZI</name>
<feature type="compositionally biased region" description="Basic residues" evidence="1">
    <location>
        <begin position="119"/>
        <end position="140"/>
    </location>
</feature>
<proteinExistence type="predicted"/>
<keyword evidence="3" id="KW-1185">Reference proteome</keyword>
<protein>
    <submittedName>
        <fullName evidence="2">Uncharacterized protein</fullName>
    </submittedName>
</protein>
<evidence type="ECO:0000313" key="2">
    <source>
        <dbReference type="EMBL" id="KAK5627851.1"/>
    </source>
</evidence>
<dbReference type="Proteomes" id="UP001305414">
    <property type="component" value="Unassembled WGS sequence"/>
</dbReference>
<feature type="compositionally biased region" description="Acidic residues" evidence="1">
    <location>
        <begin position="32"/>
        <end position="41"/>
    </location>
</feature>
<reference evidence="2 3" key="1">
    <citation type="submission" date="2023-10" db="EMBL/GenBank/DDBJ databases">
        <title>Draft genome sequence of Xylaria bambusicola isolate GMP-LS, the root and basal stem rot pathogen of sugarcane in Indonesia.</title>
        <authorList>
            <person name="Selvaraj P."/>
            <person name="Muralishankar V."/>
            <person name="Muruganantham S."/>
            <person name="Sp S."/>
            <person name="Haryani S."/>
            <person name="Lau K.J.X."/>
            <person name="Naqvi N.I."/>
        </authorList>
    </citation>
    <scope>NUCLEOTIDE SEQUENCE [LARGE SCALE GENOMIC DNA]</scope>
    <source>
        <strain evidence="2">GMP-LS</strain>
    </source>
</reference>
<comment type="caution">
    <text evidence="2">The sequence shown here is derived from an EMBL/GenBank/DDBJ whole genome shotgun (WGS) entry which is preliminary data.</text>
</comment>
<sequence>MDFNPVSHREASLTKHPMEEQEPRPAKRPAPDDDGDGDEPDQTNPPANKRTPLPTLETRRPYPGQDVKMDRLRLLHVKKVDGASLRKYWHKWNEDGLDKHPKAQGTNGVKFDPSITAKKSNRKKIKKPLGASRKSKSRHKPPVEVFVPRKPEAHGTTLRSEEVDVSTEQPENPSSHAQFEETEGQPSTPLVEIMGDNDELDITHQDYVCKWVMGR</sequence>
<dbReference type="EMBL" id="JAWHQM010000006">
    <property type="protein sequence ID" value="KAK5627851.1"/>
    <property type="molecule type" value="Genomic_DNA"/>
</dbReference>